<feature type="region of interest" description="Disordered" evidence="13">
    <location>
        <begin position="51"/>
        <end position="79"/>
    </location>
</feature>
<dbReference type="EMBL" id="VRYY01000809">
    <property type="protein sequence ID" value="MBG3879026.1"/>
    <property type="molecule type" value="Genomic_DNA"/>
</dbReference>
<comment type="caution">
    <text evidence="12">Lacks conserved residue(s) required for the propagation of feature annotation.</text>
</comment>
<feature type="region of interest" description="Disordered" evidence="13">
    <location>
        <begin position="534"/>
        <end position="554"/>
    </location>
</feature>
<evidence type="ECO:0000256" key="3">
    <source>
        <dbReference type="ARBA" id="ARBA00022723"/>
    </source>
</evidence>
<sequence>MQQVPYILGLDLGVASIGWALLAAGDDGEPVGVLRSGVRLFEMGCAGDMDKFQRGKEESPNAARRAARQMRRQHRRKARRRQRILVLMQKYGLLPPGNVRDTDARNAFFNALDAELLGQWLNRHAISNSPAEAERLSCDPDFLHVFPYRLRADGVVRPLSAHEFGRAIYQLAQRRGFLSNRRTEAEEDEELGKVKTSINGLQAEMDAAGAETLGQYLAGLAPSVSRIRGRYTSRDMLTQEFDLLWERQRALHPAPYPAHLREAARNALCDAIFYQRPLKVQANLVGFCELEPGERRAPKYADEAQEFRLLQRLNDLVWYDKQLVPHRLADNPEHYARLRDAMLRVDSMTFPAMRKLLGLPQGSRFNLEEGGEKKLFGHRVNARMHAVFGDVWDEFSPEKRAAILHDIISMDDARALSGRGRRAWGLSVEKAVQFARPLPEKGYASHSLKALRTLLPAMRAGESYGTVRPRLYPPRYGDAPQETLPPALDAMSTLRNPVVLRCLTELRKVVNAIVREHGKPVAIRVELARDMKRSRKERTDYSARNRKQESQREKMAERLMSPDAGNARIATPRRSDVEKLLLAEECGWQCPYTGRMIGWNDLFGPHPQFDVEHILPYSRCFDDSFLNKTLCHARENREHKRGRTPHEAYPADPERMDAILRRVEAFQGDAATCRAKLARFRAPTMQEWEDFAARQLNDTRHASVLACKYLGLLYGPQANRHVQASRGGITAMLRGLWGLNRLLGDGGKNRGDHRHHAVDAIAVAATSRGMVQSLQRAAAQAEAGRVNRLVPRDMVPLPFEGFMEQADNVVLSILPSHRVSRRVRGALHNETIYARRELPDGAVGYAVRKRLEDVGKGKPVGLDAANTFADKLLDPGLAPSVALLLTGSVPRRDDDDSPSPVRSVRVLQTGTPVPVGKDGRLCQTASNHHAPVYTVPGKKGEEWVCPGVVSLLEAMQRKEAWKKEEGGPVVDRQGPEGARFLFTLSSGECIRVRVDGRDEYLRVRSVYTEQGVLKVEAVRLQDARPKKEIGKKREGGFFKLSLKQLQQGGCEKVVITPLGTVVPCRD</sequence>
<reference evidence="15 16" key="1">
    <citation type="submission" date="2019-08" db="EMBL/GenBank/DDBJ databases">
        <authorList>
            <person name="Luo N."/>
        </authorList>
    </citation>
    <scope>NUCLEOTIDE SEQUENCE [LARGE SCALE GENOMIC DNA]</scope>
    <source>
        <strain evidence="15 16">NCIMB 9442</strain>
    </source>
</reference>
<evidence type="ECO:0000313" key="15">
    <source>
        <dbReference type="EMBL" id="MBG3879026.1"/>
    </source>
</evidence>
<dbReference type="Pfam" id="PF13395">
    <property type="entry name" value="HNH_4"/>
    <property type="match status" value="1"/>
</dbReference>
<evidence type="ECO:0000256" key="13">
    <source>
        <dbReference type="SAM" id="MobiDB-lite"/>
    </source>
</evidence>
<dbReference type="PROSITE" id="PS51749">
    <property type="entry name" value="HNH_CAS9"/>
    <property type="match status" value="1"/>
</dbReference>
<evidence type="ECO:0000256" key="9">
    <source>
        <dbReference type="ARBA" id="ARBA00023125"/>
    </source>
</evidence>
<comment type="caution">
    <text evidence="15">The sequence shown here is derived from an EMBL/GenBank/DDBJ whole genome shotgun (WGS) entry which is preliminary data.</text>
</comment>
<evidence type="ECO:0000256" key="5">
    <source>
        <dbReference type="ARBA" id="ARBA00022801"/>
    </source>
</evidence>
<comment type="domain">
    <text evidence="12">Has 2 endonuclease domains. The discontinuous RuvC-like domain cleaves the target DNA noncomplementary to crRNA while the HNH nuclease domain cleaves the target DNA complementary to crRNA.</text>
</comment>
<evidence type="ECO:0000256" key="11">
    <source>
        <dbReference type="ARBA" id="ARBA00046380"/>
    </source>
</evidence>
<keyword evidence="16" id="KW-1185">Reference proteome</keyword>
<evidence type="ECO:0000256" key="6">
    <source>
        <dbReference type="ARBA" id="ARBA00022842"/>
    </source>
</evidence>
<dbReference type="InterPro" id="IPR028629">
    <property type="entry name" value="Cas9"/>
</dbReference>
<evidence type="ECO:0000256" key="12">
    <source>
        <dbReference type="HAMAP-Rule" id="MF_01480"/>
    </source>
</evidence>
<comment type="cofactor">
    <cofactor evidence="1">
        <name>Mg(2+)</name>
        <dbReference type="ChEBI" id="CHEBI:18420"/>
    </cofactor>
</comment>
<accession>A0ABS0J988</accession>
<organism evidence="15 16">
    <name type="scientific">Nitratidesulfovibrio oxamicus</name>
    <dbReference type="NCBI Taxonomy" id="32016"/>
    <lineage>
        <taxon>Bacteria</taxon>
        <taxon>Pseudomonadati</taxon>
        <taxon>Thermodesulfobacteriota</taxon>
        <taxon>Desulfovibrionia</taxon>
        <taxon>Desulfovibrionales</taxon>
        <taxon>Desulfovibrionaceae</taxon>
        <taxon>Nitratidesulfovibrio</taxon>
    </lineage>
</organism>
<evidence type="ECO:0000256" key="10">
    <source>
        <dbReference type="ARBA" id="ARBA00023211"/>
    </source>
</evidence>
<comment type="similarity">
    <text evidence="12">Belongs to the CRISPR-associated Cas9 family.</text>
</comment>
<feature type="active site" description="For RuvC-like nuclease domain" evidence="12">
    <location>
        <position position="11"/>
    </location>
</feature>
<dbReference type="Pfam" id="PF18541">
    <property type="entry name" value="RuvC_III"/>
    <property type="match status" value="1"/>
</dbReference>
<feature type="compositionally biased region" description="Basic residues" evidence="13">
    <location>
        <begin position="65"/>
        <end position="79"/>
    </location>
</feature>
<evidence type="ECO:0000313" key="16">
    <source>
        <dbReference type="Proteomes" id="UP001194469"/>
    </source>
</evidence>
<dbReference type="RefSeq" id="WP_196610796.1">
    <property type="nucleotide sequence ID" value="NZ_VRYY01000809.1"/>
</dbReference>
<dbReference type="Gene3D" id="3.30.420.10">
    <property type="entry name" value="Ribonuclease H-like superfamily/Ribonuclease H"/>
    <property type="match status" value="3"/>
</dbReference>
<evidence type="ECO:0000259" key="14">
    <source>
        <dbReference type="PROSITE" id="PS51749"/>
    </source>
</evidence>
<keyword evidence="7 12" id="KW-0694">RNA-binding</keyword>
<feature type="domain" description="HNH Cas9-type" evidence="14">
    <location>
        <begin position="534"/>
        <end position="696"/>
    </location>
</feature>
<dbReference type="Proteomes" id="UP001194469">
    <property type="component" value="Unassembled WGS sequence"/>
</dbReference>
<evidence type="ECO:0000256" key="1">
    <source>
        <dbReference type="ARBA" id="ARBA00001946"/>
    </source>
</evidence>
<dbReference type="InterPro" id="IPR041383">
    <property type="entry name" value="RuvC_III"/>
</dbReference>
<evidence type="ECO:0000256" key="4">
    <source>
        <dbReference type="ARBA" id="ARBA00022759"/>
    </source>
</evidence>
<name>A0ABS0J988_9BACT</name>
<keyword evidence="8 12" id="KW-0051">Antiviral defense</keyword>
<keyword evidence="3" id="KW-0479">Metal-binding</keyword>
<dbReference type="GO" id="GO:0004519">
    <property type="term" value="F:endonuclease activity"/>
    <property type="evidence" value="ECO:0007669"/>
    <property type="project" value="UniProtKB-KW"/>
</dbReference>
<feature type="active site" description="Proton acceptor for HNH nuclease domain" evidence="12">
    <location>
        <position position="613"/>
    </location>
</feature>
<keyword evidence="5 12" id="KW-0378">Hydrolase</keyword>
<keyword evidence="4 12" id="KW-0255">Endonuclease</keyword>
<keyword evidence="6" id="KW-0460">Magnesium</keyword>
<proteinExistence type="inferred from homology"/>
<evidence type="ECO:0000256" key="2">
    <source>
        <dbReference type="ARBA" id="ARBA00022722"/>
    </source>
</evidence>
<dbReference type="InterPro" id="IPR036397">
    <property type="entry name" value="RNaseH_sf"/>
</dbReference>
<keyword evidence="2 12" id="KW-0540">Nuclease</keyword>
<keyword evidence="10" id="KW-0464">Manganese</keyword>
<protein>
    <recommendedName>
        <fullName evidence="12">CRISPR-associated endonuclease Cas9</fullName>
        <ecNumber evidence="12">3.1.-.-</ecNumber>
    </recommendedName>
</protein>
<dbReference type="InterPro" id="IPR003615">
    <property type="entry name" value="HNH_nuc"/>
</dbReference>
<gene>
    <name evidence="12 15" type="primary">cas9</name>
    <name evidence="15" type="ORF">FVW20_19015</name>
</gene>
<keyword evidence="9 12" id="KW-0238">DNA-binding</keyword>
<dbReference type="HAMAP" id="MF_01480">
    <property type="entry name" value="Cas9"/>
    <property type="match status" value="1"/>
</dbReference>
<dbReference type="NCBIfam" id="TIGR01865">
    <property type="entry name" value="cas_Csn1"/>
    <property type="match status" value="1"/>
</dbReference>
<evidence type="ECO:0000256" key="7">
    <source>
        <dbReference type="ARBA" id="ARBA00022884"/>
    </source>
</evidence>
<dbReference type="InterPro" id="IPR033114">
    <property type="entry name" value="HNH_CAS9"/>
</dbReference>
<evidence type="ECO:0000256" key="8">
    <source>
        <dbReference type="ARBA" id="ARBA00023118"/>
    </source>
</evidence>
<comment type="subunit">
    <text evidence="11 12">Monomer. Binds crRNA and tracrRNA.</text>
</comment>
<dbReference type="EC" id="3.1.-.-" evidence="12"/>
<comment type="function">
    <text evidence="12">CRISPR (clustered regularly interspaced short palindromic repeat) is an adaptive immune system that provides protection against mobile genetic elements (viruses, transposable elements and conjugative plasmids). CRISPR clusters contain spacers, sequences complementary to antecedent mobile elements, and target invading nucleic acids. CRISPR clusters are transcribed and processed into CRISPR RNA (crRNA). In type II CRISPR systems correct processing of pre-crRNA requires a trans-encoded small RNA (tracrRNA), endogenous ribonuclease 3 (rnc) and this protein. The tracrRNA serves as a guide for ribonuclease 3-aided processing of pre-crRNA. Subsequently Cas9/crRNA/tracrRNA endonucleolytically cleaves linear or circular dsDNA target complementary to the spacer; Cas9 is inactive in the absence of the 2 guide RNAs (gRNA). Cas9 recognizes the protospacer adjacent motif (PAM) in the CRISPR repeat sequences to help distinguish self versus nonself, as targets within the bacterial CRISPR locus do not have PAMs. PAM recognition is also required for catalytic activity.</text>
</comment>